<dbReference type="EMBL" id="BAABME010016371">
    <property type="protein sequence ID" value="GAA0145667.1"/>
    <property type="molecule type" value="Genomic_DNA"/>
</dbReference>
<dbReference type="SUPFAM" id="SSF56672">
    <property type="entry name" value="DNA/RNA polymerases"/>
    <property type="match status" value="1"/>
</dbReference>
<evidence type="ECO:0000313" key="2">
    <source>
        <dbReference type="EMBL" id="GAA0145667.1"/>
    </source>
</evidence>
<evidence type="ECO:0000313" key="3">
    <source>
        <dbReference type="Proteomes" id="UP001454036"/>
    </source>
</evidence>
<proteinExistence type="predicted"/>
<name>A0AAV3P3I0_LITER</name>
<accession>A0AAV3P3I0</accession>
<keyword evidence="2" id="KW-0812">Transmembrane</keyword>
<feature type="domain" description="Reverse transcriptase Ty1/copia-type" evidence="1">
    <location>
        <begin position="2"/>
        <end position="49"/>
    </location>
</feature>
<dbReference type="Proteomes" id="UP001454036">
    <property type="component" value="Unassembled WGS sequence"/>
</dbReference>
<keyword evidence="2" id="KW-0675">Receptor</keyword>
<dbReference type="Pfam" id="PF07727">
    <property type="entry name" value="RVT_2"/>
    <property type="match status" value="2"/>
</dbReference>
<keyword evidence="2" id="KW-0472">Membrane</keyword>
<dbReference type="AlphaFoldDB" id="A0AAV3P3I0"/>
<organism evidence="2 3">
    <name type="scientific">Lithospermum erythrorhizon</name>
    <name type="common">Purple gromwell</name>
    <name type="synonym">Lithospermum officinale var. erythrorhizon</name>
    <dbReference type="NCBI Taxonomy" id="34254"/>
    <lineage>
        <taxon>Eukaryota</taxon>
        <taxon>Viridiplantae</taxon>
        <taxon>Streptophyta</taxon>
        <taxon>Embryophyta</taxon>
        <taxon>Tracheophyta</taxon>
        <taxon>Spermatophyta</taxon>
        <taxon>Magnoliopsida</taxon>
        <taxon>eudicotyledons</taxon>
        <taxon>Gunneridae</taxon>
        <taxon>Pentapetalae</taxon>
        <taxon>asterids</taxon>
        <taxon>lamiids</taxon>
        <taxon>Boraginales</taxon>
        <taxon>Boraginaceae</taxon>
        <taxon>Boraginoideae</taxon>
        <taxon>Lithospermeae</taxon>
        <taxon>Lithospermum</taxon>
    </lineage>
</organism>
<protein>
    <submittedName>
        <fullName evidence="2">Transmembrane signal receptor</fullName>
    </submittedName>
</protein>
<sequence>MTVRMVVAISATKGWYLHQFDINNAFLHGYLDETIYITPPEGYQKAHQEQIYDHYLFILDRPDCFMVLVVYVDDILLASSSEEKIRRVKDFLHDKFIIKDLGVAKYFLGIKIARAFTGMYITQRKYITDNITNLSTAAATLFVSDWNSNDENSGLYHDPSAYRRLVGRLIYLNFTRTDLTYSVNILSQYMQASTQNQWNGVVHLVKYLKGSLNQGLFYPAHNNLILKAFCDVDWAKCTITRRSITRLC</sequence>
<dbReference type="PANTHER" id="PTHR11439">
    <property type="entry name" value="GAG-POL-RELATED RETROTRANSPOSON"/>
    <property type="match status" value="1"/>
</dbReference>
<dbReference type="InterPro" id="IPR043502">
    <property type="entry name" value="DNA/RNA_pol_sf"/>
</dbReference>
<evidence type="ECO:0000259" key="1">
    <source>
        <dbReference type="Pfam" id="PF07727"/>
    </source>
</evidence>
<comment type="caution">
    <text evidence="2">The sequence shown here is derived from an EMBL/GenBank/DDBJ whole genome shotgun (WGS) entry which is preliminary data.</text>
</comment>
<dbReference type="PANTHER" id="PTHR11439:SF511">
    <property type="match status" value="1"/>
</dbReference>
<keyword evidence="3" id="KW-1185">Reference proteome</keyword>
<feature type="domain" description="Reverse transcriptase Ty1/copia-type" evidence="1">
    <location>
        <begin position="64"/>
        <end position="134"/>
    </location>
</feature>
<reference evidence="2 3" key="1">
    <citation type="submission" date="2024-01" db="EMBL/GenBank/DDBJ databases">
        <title>The complete chloroplast genome sequence of Lithospermum erythrorhizon: insights into the phylogenetic relationship among Boraginaceae species and the maternal lineages of purple gromwells.</title>
        <authorList>
            <person name="Okada T."/>
            <person name="Watanabe K."/>
        </authorList>
    </citation>
    <scope>NUCLEOTIDE SEQUENCE [LARGE SCALE GENOMIC DNA]</scope>
</reference>
<dbReference type="InterPro" id="IPR013103">
    <property type="entry name" value="RVT_2"/>
</dbReference>
<gene>
    <name evidence="2" type="ORF">LIER_36163</name>
</gene>